<feature type="chain" id="PRO_5046967897" evidence="1">
    <location>
        <begin position="24"/>
        <end position="172"/>
    </location>
</feature>
<keyword evidence="1" id="KW-0732">Signal</keyword>
<dbReference type="Proteomes" id="UP000604737">
    <property type="component" value="Unassembled WGS sequence"/>
</dbReference>
<reference evidence="3" key="1">
    <citation type="journal article" date="2019" name="Int. J. Syst. Evol. Microbiol.">
        <title>The Global Catalogue of Microorganisms (GCM) 10K type strain sequencing project: providing services to taxonomists for standard genome sequencing and annotation.</title>
        <authorList>
            <consortium name="The Broad Institute Genomics Platform"/>
            <consortium name="The Broad Institute Genome Sequencing Center for Infectious Disease"/>
            <person name="Wu L."/>
            <person name="Ma J."/>
        </authorList>
    </citation>
    <scope>NUCLEOTIDE SEQUENCE [LARGE SCALE GENOMIC DNA]</scope>
    <source>
        <strain evidence="3">KCTC 23701</strain>
    </source>
</reference>
<dbReference type="EMBL" id="BMYO01000013">
    <property type="protein sequence ID" value="GHD69748.1"/>
    <property type="molecule type" value="Genomic_DNA"/>
</dbReference>
<evidence type="ECO:0000313" key="2">
    <source>
        <dbReference type="EMBL" id="GHD69748.1"/>
    </source>
</evidence>
<feature type="signal peptide" evidence="1">
    <location>
        <begin position="1"/>
        <end position="23"/>
    </location>
</feature>
<protein>
    <submittedName>
        <fullName evidence="2">Uncharacterized protein</fullName>
    </submittedName>
</protein>
<evidence type="ECO:0000256" key="1">
    <source>
        <dbReference type="SAM" id="SignalP"/>
    </source>
</evidence>
<organism evidence="2 3">
    <name type="scientific">Jeongeupia chitinilytica</name>
    <dbReference type="NCBI Taxonomy" id="1041641"/>
    <lineage>
        <taxon>Bacteria</taxon>
        <taxon>Pseudomonadati</taxon>
        <taxon>Pseudomonadota</taxon>
        <taxon>Betaproteobacteria</taxon>
        <taxon>Neisseriales</taxon>
        <taxon>Chitinibacteraceae</taxon>
        <taxon>Jeongeupia</taxon>
    </lineage>
</organism>
<evidence type="ECO:0000313" key="3">
    <source>
        <dbReference type="Proteomes" id="UP000604737"/>
    </source>
</evidence>
<keyword evidence="3" id="KW-1185">Reference proteome</keyword>
<proteinExistence type="predicted"/>
<comment type="caution">
    <text evidence="2">The sequence shown here is derived from an EMBL/GenBank/DDBJ whole genome shotgun (WGS) entry which is preliminary data.</text>
</comment>
<accession>A0ABQ3H6N3</accession>
<name>A0ABQ3H6N3_9NEIS</name>
<gene>
    <name evidence="2" type="ORF">GCM10007350_36860</name>
</gene>
<sequence length="172" mass="18394">MTFTKHTLAALLCATLISGQTMACGYDMLFDNPFTEGYPGAFDIALSTRQAIVEGQLQALQPLAGTAGLARASGWLNQVRTQLESSGMKTKFAVYLVDSRLWTRFDGSGAGVLMQSHQTPQPGDSVLLLSEATLSALLSQQMTFAQARDAKLVSFTGKSSETVDLAFNGSLF</sequence>
<dbReference type="RefSeq" id="WP_189462425.1">
    <property type="nucleotide sequence ID" value="NZ_BMYO01000013.1"/>
</dbReference>